<dbReference type="CDD" id="cd04301">
    <property type="entry name" value="NAT_SF"/>
    <property type="match status" value="1"/>
</dbReference>
<dbReference type="Gene3D" id="3.90.980.20">
    <property type="match status" value="1"/>
</dbReference>
<dbReference type="Proteomes" id="UP000639338">
    <property type="component" value="Unassembled WGS sequence"/>
</dbReference>
<organism evidence="3 4">
    <name type="scientific">Aphidius gifuensis</name>
    <name type="common">Parasitoid wasp</name>
    <dbReference type="NCBI Taxonomy" id="684658"/>
    <lineage>
        <taxon>Eukaryota</taxon>
        <taxon>Metazoa</taxon>
        <taxon>Ecdysozoa</taxon>
        <taxon>Arthropoda</taxon>
        <taxon>Hexapoda</taxon>
        <taxon>Insecta</taxon>
        <taxon>Pterygota</taxon>
        <taxon>Neoptera</taxon>
        <taxon>Endopterygota</taxon>
        <taxon>Hymenoptera</taxon>
        <taxon>Apocrita</taxon>
        <taxon>Ichneumonoidea</taxon>
        <taxon>Braconidae</taxon>
        <taxon>Aphidiinae</taxon>
        <taxon>Aphidius</taxon>
    </lineage>
</organism>
<dbReference type="EMBL" id="JACMRX010000001">
    <property type="protein sequence ID" value="KAF7997459.1"/>
    <property type="molecule type" value="Genomic_DNA"/>
</dbReference>
<sequence length="728" mass="85103">MDPPVKQETSLLVKQETSLLVKQEPLEPVDTSEPENEDTARDNYFNHKKIVKCKYCEGRCEPYKNPGLLCETCLNYVHIECLEDKVNIPRKLVGDVFFTYCCAECHPLEQHSICRGDKMTWLAVVILVLYHLRERSLGLSERYGFFHWKNDISHCVYKNWDSLFPKIKRKKHWTGTISGTLSQYKSQCVKSGADKLHESGYWKLMSSEPPEVIVYNNKKKLKVGKKKKHTSFDQELSSMNSFSPSRSESISSIDDDKEHLNFPSSHFIKVNNQQLSSRPISPAVSESNSSINDDNNIDTEQSKTQTPSMFSRAYVQPTEILSNYLFDGDDPDDLLDADETGDPLGAYENFASIDNSEFYNEKEDQPVINFTKSFDGFQSLWITDERSREVENFNDDDEDDYQDEESSEHEENNREPQLSLFNQTPRRALPWKKNSKLGKIRLKMSKYEENYLLATINKKQLDSASASIRRLYRKLSVRKIKRDSNLPVFDFDNFTVDKNQNIKSDKKRIIDRFYNDNLEMIFEQRLQGFMELQHVESPYTGRTLPPFIRRDKNCRPLWLRVMEELKAKVNRNNKNWIPEPIGTIDYCYVKPQHIPAMNSLCKQYFWAGVDLTECLQYPETTCVVLYKKLVIGFAVMIPDIDYNTAYISFVFTRPEWRRAGIGNFMMYHLTQTYMKKDLTLHVSVTNPALLLYQKFGFKVEEFIQNFYDKYMTPGPNESCHAFFLRLSQ</sequence>
<evidence type="ECO:0000313" key="4">
    <source>
        <dbReference type="Proteomes" id="UP000639338"/>
    </source>
</evidence>
<name>A0A835CVP6_APHGI</name>
<feature type="compositionally biased region" description="Acidic residues" evidence="1">
    <location>
        <begin position="392"/>
        <end position="408"/>
    </location>
</feature>
<dbReference type="InterPro" id="IPR016181">
    <property type="entry name" value="Acyl_CoA_acyltransferase"/>
</dbReference>
<keyword evidence="4" id="KW-1185">Reference proteome</keyword>
<dbReference type="PANTHER" id="PTHR20916">
    <property type="entry name" value="CYSTEINE AND GLYCINE-RICH PROTEIN 2 BINDING PROTEIN"/>
    <property type="match status" value="1"/>
</dbReference>
<protein>
    <recommendedName>
        <fullName evidence="2">N-acetyltransferase domain-containing protein</fullName>
    </recommendedName>
</protein>
<dbReference type="AlphaFoldDB" id="A0A835CVP6"/>
<feature type="region of interest" description="Disordered" evidence="1">
    <location>
        <begin position="388"/>
        <end position="423"/>
    </location>
</feature>
<comment type="caution">
    <text evidence="3">The sequence shown here is derived from an EMBL/GenBank/DDBJ whole genome shotgun (WGS) entry which is preliminary data.</text>
</comment>
<reference evidence="3 4" key="1">
    <citation type="submission" date="2020-08" db="EMBL/GenBank/DDBJ databases">
        <title>Aphidius gifuensis genome sequencing and assembly.</title>
        <authorList>
            <person name="Du Z."/>
        </authorList>
    </citation>
    <scope>NUCLEOTIDE SEQUENCE [LARGE SCALE GENOMIC DNA]</scope>
    <source>
        <strain evidence="3">YNYX2018</strain>
        <tissue evidence="3">Adults</tissue>
    </source>
</reference>
<dbReference type="SUPFAM" id="SSF55729">
    <property type="entry name" value="Acyl-CoA N-acyltransferases (Nat)"/>
    <property type="match status" value="1"/>
</dbReference>
<gene>
    <name evidence="3" type="ORF">HCN44_006030</name>
</gene>
<dbReference type="PANTHER" id="PTHR20916:SF26">
    <property type="entry name" value="CYSTEINE-RICH PROTEIN 2-BINDING PROTEIN"/>
    <property type="match status" value="1"/>
</dbReference>
<feature type="domain" description="N-acetyltransferase" evidence="2">
    <location>
        <begin position="584"/>
        <end position="728"/>
    </location>
</feature>
<dbReference type="Gene3D" id="3.40.630.30">
    <property type="match status" value="1"/>
</dbReference>
<dbReference type="GO" id="GO:0004402">
    <property type="term" value="F:histone acetyltransferase activity"/>
    <property type="evidence" value="ECO:0007669"/>
    <property type="project" value="TreeGrafter"/>
</dbReference>
<dbReference type="Pfam" id="PF00583">
    <property type="entry name" value="Acetyltransf_1"/>
    <property type="match status" value="1"/>
</dbReference>
<dbReference type="CDD" id="cd20805">
    <property type="entry name" value="C1_DGK_rpt2"/>
    <property type="match status" value="1"/>
</dbReference>
<dbReference type="PROSITE" id="PS51186">
    <property type="entry name" value="GNAT"/>
    <property type="match status" value="1"/>
</dbReference>
<accession>A0A835CVP6</accession>
<dbReference type="OrthoDB" id="4080456at2759"/>
<proteinExistence type="predicted"/>
<evidence type="ECO:0000313" key="3">
    <source>
        <dbReference type="EMBL" id="KAF7997459.1"/>
    </source>
</evidence>
<feature type="region of interest" description="Disordered" evidence="1">
    <location>
        <begin position="225"/>
        <end position="252"/>
    </location>
</feature>
<dbReference type="InterPro" id="IPR000182">
    <property type="entry name" value="GNAT_dom"/>
</dbReference>
<dbReference type="FunFam" id="3.40.630.30:FF:000013">
    <property type="entry name" value="cysteine-rich protein 2-binding protein-like"/>
    <property type="match status" value="1"/>
</dbReference>
<evidence type="ECO:0000259" key="2">
    <source>
        <dbReference type="PROSITE" id="PS51186"/>
    </source>
</evidence>
<evidence type="ECO:0000256" key="1">
    <source>
        <dbReference type="SAM" id="MobiDB-lite"/>
    </source>
</evidence>
<feature type="compositionally biased region" description="Low complexity" evidence="1">
    <location>
        <begin position="241"/>
        <end position="252"/>
    </location>
</feature>
<feature type="region of interest" description="Disordered" evidence="1">
    <location>
        <begin position="273"/>
        <end position="308"/>
    </location>
</feature>